<protein>
    <submittedName>
        <fullName evidence="4">Uncharacterized protein</fullName>
    </submittedName>
</protein>
<dbReference type="SMART" id="SM00248">
    <property type="entry name" value="ANK"/>
    <property type="match status" value="6"/>
</dbReference>
<dbReference type="Proteomes" id="UP000265100">
    <property type="component" value="Chromosome 8"/>
</dbReference>
<dbReference type="PROSITE" id="PS50297">
    <property type="entry name" value="ANK_REP_REGION"/>
    <property type="match status" value="4"/>
</dbReference>
<dbReference type="Pfam" id="PF12796">
    <property type="entry name" value="Ank_2"/>
    <property type="match status" value="1"/>
</dbReference>
<gene>
    <name evidence="4" type="primary">ANKRD61</name>
</gene>
<dbReference type="Gene3D" id="1.25.40.20">
    <property type="entry name" value="Ankyrin repeat-containing domain"/>
    <property type="match status" value="2"/>
</dbReference>
<feature type="repeat" description="ANK" evidence="3">
    <location>
        <begin position="222"/>
        <end position="264"/>
    </location>
</feature>
<keyword evidence="2 3" id="KW-0040">ANK repeat</keyword>
<dbReference type="Pfam" id="PF13637">
    <property type="entry name" value="Ank_4"/>
    <property type="match status" value="1"/>
</dbReference>
<evidence type="ECO:0000313" key="5">
    <source>
        <dbReference type="Proteomes" id="UP000265100"/>
    </source>
</evidence>
<sequence>MLEEHKECLDKRGSISKIHSNEYYTAVMEEDLQRIEDLIEKHGSNFLIEPQGKVYKEAFCKGFAILPLHLAASYRKIQSMQSLLSAGADTELRDMLGRTPLHLVIIGWPSILNTSQKPDSKFQTKVIGVCTKAEACLRLLCDHGVNINAKVERKGHQTALHISVRYRALSAVQILACYGADVNAVDGSGMAPLHMAAGILHKNIIASLLRHGANVNMGVQHTGNTPLHLAAVAMATKTTKTPEDAISSITELLEQGAEPNAVNNAGMTPLHEACSMGNEELVDLLLSYGASMYKLSEAGENCLYLFLNNMPNVRNVSLLVKLLSLTSPLTVYNQKGHLPLTLTKPCFFKQRDYLMNLTRQPRRLQDICKSDIYLTHVRGKKEETRKILPDKLYKFIFNHWENVHNISFVTDSEQEYVK</sequence>
<feature type="repeat" description="ANK" evidence="3">
    <location>
        <begin position="63"/>
        <end position="95"/>
    </location>
</feature>
<name>A0A3P8PY83_ASTCA</name>
<dbReference type="SUPFAM" id="SSF48403">
    <property type="entry name" value="Ankyrin repeat"/>
    <property type="match status" value="1"/>
</dbReference>
<keyword evidence="5" id="KW-1185">Reference proteome</keyword>
<reference evidence="4" key="3">
    <citation type="submission" date="2025-09" db="UniProtKB">
        <authorList>
            <consortium name="Ensembl"/>
        </authorList>
    </citation>
    <scope>IDENTIFICATION</scope>
</reference>
<dbReference type="OMA" id="AINESSM"/>
<dbReference type="Bgee" id="ENSACLG00000014933">
    <property type="expression patterns" value="Expressed in anal fin and 7 other cell types or tissues"/>
</dbReference>
<dbReference type="STRING" id="8154.ENSACLP00000022001"/>
<dbReference type="RefSeq" id="XP_026034754.1">
    <property type="nucleotide sequence ID" value="XM_026178969.1"/>
</dbReference>
<dbReference type="InterPro" id="IPR036770">
    <property type="entry name" value="Ankyrin_rpt-contain_sf"/>
</dbReference>
<evidence type="ECO:0000313" key="4">
    <source>
        <dbReference type="Ensembl" id="ENSACLP00000022001.1"/>
    </source>
</evidence>
<reference evidence="4" key="2">
    <citation type="submission" date="2025-08" db="UniProtKB">
        <authorList>
            <consortium name="Ensembl"/>
        </authorList>
    </citation>
    <scope>IDENTIFICATION</scope>
</reference>
<dbReference type="PROSITE" id="PS50088">
    <property type="entry name" value="ANK_REPEAT"/>
    <property type="match status" value="5"/>
</dbReference>
<dbReference type="Pfam" id="PF00023">
    <property type="entry name" value="Ank"/>
    <property type="match status" value="1"/>
</dbReference>
<reference evidence="4" key="1">
    <citation type="submission" date="2018-05" db="EMBL/GenBank/DDBJ databases">
        <authorList>
            <person name="Datahose"/>
        </authorList>
    </citation>
    <scope>NUCLEOTIDE SEQUENCE</scope>
</reference>
<dbReference type="PANTHER" id="PTHR24189:SF50">
    <property type="entry name" value="ANKYRIN REPEAT AND SOCS BOX PROTEIN 2"/>
    <property type="match status" value="1"/>
</dbReference>
<evidence type="ECO:0000256" key="1">
    <source>
        <dbReference type="ARBA" id="ARBA00022737"/>
    </source>
</evidence>
<dbReference type="InterPro" id="IPR050745">
    <property type="entry name" value="Multifunctional_regulatory"/>
</dbReference>
<proteinExistence type="predicted"/>
<feature type="repeat" description="ANK" evidence="3">
    <location>
        <begin position="155"/>
        <end position="187"/>
    </location>
</feature>
<dbReference type="Ensembl" id="ENSACLT00000022513.2">
    <property type="protein sequence ID" value="ENSACLP00000022001.1"/>
    <property type="gene ID" value="ENSACLG00000014933.2"/>
</dbReference>
<evidence type="ECO:0000256" key="3">
    <source>
        <dbReference type="PROSITE-ProRule" id="PRU00023"/>
    </source>
</evidence>
<dbReference type="PANTHER" id="PTHR24189">
    <property type="entry name" value="MYOTROPHIN"/>
    <property type="match status" value="1"/>
</dbReference>
<dbReference type="AlphaFoldDB" id="A0A3P8PY83"/>
<organism evidence="4 5">
    <name type="scientific">Astatotilapia calliptera</name>
    <name type="common">Eastern happy</name>
    <name type="synonym">Chromis callipterus</name>
    <dbReference type="NCBI Taxonomy" id="8154"/>
    <lineage>
        <taxon>Eukaryota</taxon>
        <taxon>Metazoa</taxon>
        <taxon>Chordata</taxon>
        <taxon>Craniata</taxon>
        <taxon>Vertebrata</taxon>
        <taxon>Euteleostomi</taxon>
        <taxon>Actinopterygii</taxon>
        <taxon>Neopterygii</taxon>
        <taxon>Teleostei</taxon>
        <taxon>Neoteleostei</taxon>
        <taxon>Acanthomorphata</taxon>
        <taxon>Ovalentaria</taxon>
        <taxon>Cichlomorphae</taxon>
        <taxon>Cichliformes</taxon>
        <taxon>Cichlidae</taxon>
        <taxon>African cichlids</taxon>
        <taxon>Pseudocrenilabrinae</taxon>
        <taxon>Haplochromini</taxon>
        <taxon>Astatotilapia</taxon>
    </lineage>
</organism>
<keyword evidence="1" id="KW-0677">Repeat</keyword>
<feature type="repeat" description="ANK" evidence="3">
    <location>
        <begin position="265"/>
        <end position="297"/>
    </location>
</feature>
<evidence type="ECO:0000256" key="2">
    <source>
        <dbReference type="ARBA" id="ARBA00023043"/>
    </source>
</evidence>
<accession>A0A3P8PY83</accession>
<dbReference type="OrthoDB" id="194358at2759"/>
<dbReference type="InterPro" id="IPR002110">
    <property type="entry name" value="Ankyrin_rpt"/>
</dbReference>
<dbReference type="GeneTree" id="ENSGT00840000130004"/>
<dbReference type="GeneID" id="113028570"/>
<feature type="repeat" description="ANK" evidence="3">
    <location>
        <begin position="188"/>
        <end position="220"/>
    </location>
</feature>